<comment type="caution">
    <text evidence="1">The sequence shown here is derived from an EMBL/GenBank/DDBJ whole genome shotgun (WGS) entry which is preliminary data.</text>
</comment>
<protein>
    <submittedName>
        <fullName evidence="1">Uncharacterized protein</fullName>
    </submittedName>
</protein>
<organism evidence="1 2">
    <name type="scientific">Brachionus plicatilis</name>
    <name type="common">Marine rotifer</name>
    <name type="synonym">Brachionus muelleri</name>
    <dbReference type="NCBI Taxonomy" id="10195"/>
    <lineage>
        <taxon>Eukaryota</taxon>
        <taxon>Metazoa</taxon>
        <taxon>Spiralia</taxon>
        <taxon>Gnathifera</taxon>
        <taxon>Rotifera</taxon>
        <taxon>Eurotatoria</taxon>
        <taxon>Monogononta</taxon>
        <taxon>Pseudotrocha</taxon>
        <taxon>Ploima</taxon>
        <taxon>Brachionidae</taxon>
        <taxon>Brachionus</taxon>
    </lineage>
</organism>
<dbReference type="EMBL" id="REGN01000121">
    <property type="protein sequence ID" value="RNA44318.1"/>
    <property type="molecule type" value="Genomic_DNA"/>
</dbReference>
<accession>A0A3M7T8V6</accession>
<dbReference type="Proteomes" id="UP000276133">
    <property type="component" value="Unassembled WGS sequence"/>
</dbReference>
<evidence type="ECO:0000313" key="2">
    <source>
        <dbReference type="Proteomes" id="UP000276133"/>
    </source>
</evidence>
<dbReference type="AlphaFoldDB" id="A0A3M7T8V6"/>
<name>A0A3M7T8V6_BRAPC</name>
<sequence>MPHQNGKRWNKSVRNLSENNLSNIAEKISHHDFKHRSFLSLSTSDQPNDRWNSLKNSILNKEINSLSNTGWFL</sequence>
<proteinExistence type="predicted"/>
<keyword evidence="2" id="KW-1185">Reference proteome</keyword>
<reference evidence="1 2" key="1">
    <citation type="journal article" date="2018" name="Sci. Rep.">
        <title>Genomic signatures of local adaptation to the degree of environmental predictability in rotifers.</title>
        <authorList>
            <person name="Franch-Gras L."/>
            <person name="Hahn C."/>
            <person name="Garcia-Roger E.M."/>
            <person name="Carmona M.J."/>
            <person name="Serra M."/>
            <person name="Gomez A."/>
        </authorList>
    </citation>
    <scope>NUCLEOTIDE SEQUENCE [LARGE SCALE GENOMIC DNA]</scope>
    <source>
        <strain evidence="1">HYR1</strain>
    </source>
</reference>
<gene>
    <name evidence="1" type="ORF">BpHYR1_009571</name>
</gene>
<evidence type="ECO:0000313" key="1">
    <source>
        <dbReference type="EMBL" id="RNA44318.1"/>
    </source>
</evidence>